<dbReference type="PANTHER" id="PTHR31052:SF3">
    <property type="entry name" value="COBRA-LIKE PROTEIN 7"/>
    <property type="match status" value="1"/>
</dbReference>
<evidence type="ECO:0000256" key="4">
    <source>
        <dbReference type="SAM" id="SignalP"/>
    </source>
</evidence>
<evidence type="ECO:0000256" key="3">
    <source>
        <dbReference type="ARBA" id="ARBA00023180"/>
    </source>
</evidence>
<evidence type="ECO:0000256" key="1">
    <source>
        <dbReference type="ARBA" id="ARBA00005507"/>
    </source>
</evidence>
<dbReference type="AlphaFoldDB" id="A0A5D2HAY3"/>
<comment type="similarity">
    <text evidence="1">Belongs to the COBRA family.</text>
</comment>
<evidence type="ECO:0000256" key="2">
    <source>
        <dbReference type="ARBA" id="ARBA00022729"/>
    </source>
</evidence>
<accession>A0A5D2HAY3</accession>
<evidence type="ECO:0000313" key="5">
    <source>
        <dbReference type="EMBL" id="TYH27354.1"/>
    </source>
</evidence>
<dbReference type="InterPro" id="IPR006918">
    <property type="entry name" value="COBRA_pln"/>
</dbReference>
<feature type="signal peptide" evidence="4">
    <location>
        <begin position="1"/>
        <end position="27"/>
    </location>
</feature>
<reference evidence="5 6" key="1">
    <citation type="submission" date="2019-06" db="EMBL/GenBank/DDBJ databases">
        <title>WGS assembly of Gossypium darwinii.</title>
        <authorList>
            <person name="Chen Z.J."/>
            <person name="Sreedasyam A."/>
            <person name="Ando A."/>
            <person name="Song Q."/>
            <person name="De L."/>
            <person name="Hulse-Kemp A."/>
            <person name="Ding M."/>
            <person name="Ye W."/>
            <person name="Kirkbride R."/>
            <person name="Jenkins J."/>
            <person name="Plott C."/>
            <person name="Lovell J."/>
            <person name="Lin Y.-M."/>
            <person name="Vaughn R."/>
            <person name="Liu B."/>
            <person name="Li W."/>
            <person name="Simpson S."/>
            <person name="Scheffler B."/>
            <person name="Saski C."/>
            <person name="Grover C."/>
            <person name="Hu G."/>
            <person name="Conover J."/>
            <person name="Carlson J."/>
            <person name="Shu S."/>
            <person name="Boston L."/>
            <person name="Williams M."/>
            <person name="Peterson D."/>
            <person name="Mcgee K."/>
            <person name="Jones D."/>
            <person name="Wendel J."/>
            <person name="Stelly D."/>
            <person name="Grimwood J."/>
            <person name="Schmutz J."/>
        </authorList>
    </citation>
    <scope>NUCLEOTIDE SEQUENCE [LARGE SCALE GENOMIC DNA]</scope>
    <source>
        <strain evidence="5">1808015.09</strain>
    </source>
</reference>
<dbReference type="Proteomes" id="UP000323506">
    <property type="component" value="Chromosome A02"/>
</dbReference>
<dbReference type="Pfam" id="PF04833">
    <property type="entry name" value="COBRA"/>
    <property type="match status" value="1"/>
</dbReference>
<dbReference type="GO" id="GO:0016020">
    <property type="term" value="C:membrane"/>
    <property type="evidence" value="ECO:0007669"/>
    <property type="project" value="InterPro"/>
</dbReference>
<feature type="chain" id="PRO_5022763964" description="CBM2 domain-containing protein" evidence="4">
    <location>
        <begin position="28"/>
        <end position="281"/>
    </location>
</feature>
<keyword evidence="2 4" id="KW-0732">Signal</keyword>
<keyword evidence="6" id="KW-1185">Reference proteome</keyword>
<name>A0A5D2HAY3_GOSDA</name>
<evidence type="ECO:0000313" key="6">
    <source>
        <dbReference type="Proteomes" id="UP000323506"/>
    </source>
</evidence>
<organism evidence="5 6">
    <name type="scientific">Gossypium darwinii</name>
    <name type="common">Darwin's cotton</name>
    <name type="synonym">Gossypium barbadense var. darwinii</name>
    <dbReference type="NCBI Taxonomy" id="34276"/>
    <lineage>
        <taxon>Eukaryota</taxon>
        <taxon>Viridiplantae</taxon>
        <taxon>Streptophyta</taxon>
        <taxon>Embryophyta</taxon>
        <taxon>Tracheophyta</taxon>
        <taxon>Spermatophyta</taxon>
        <taxon>Magnoliopsida</taxon>
        <taxon>eudicotyledons</taxon>
        <taxon>Gunneridae</taxon>
        <taxon>Pentapetalae</taxon>
        <taxon>rosids</taxon>
        <taxon>malvids</taxon>
        <taxon>Malvales</taxon>
        <taxon>Malvaceae</taxon>
        <taxon>Malvoideae</taxon>
        <taxon>Gossypium</taxon>
    </lineage>
</organism>
<dbReference type="GO" id="GO:0010215">
    <property type="term" value="P:cellulose microfibril organization"/>
    <property type="evidence" value="ECO:0007669"/>
    <property type="project" value="InterPro"/>
</dbReference>
<keyword evidence="3" id="KW-0325">Glycoprotein</keyword>
<gene>
    <name evidence="5" type="ORF">ES288_A02G063600v1</name>
</gene>
<dbReference type="EMBL" id="CM017689">
    <property type="protein sequence ID" value="TYH27354.1"/>
    <property type="molecule type" value="Genomic_DNA"/>
</dbReference>
<evidence type="ECO:0008006" key="7">
    <source>
        <dbReference type="Google" id="ProtNLM"/>
    </source>
</evidence>
<proteinExistence type="inferred from homology"/>
<protein>
    <recommendedName>
        <fullName evidence="7">CBM2 domain-containing protein</fullName>
    </recommendedName>
</protein>
<dbReference type="PANTHER" id="PTHR31052">
    <property type="entry name" value="COBRA-LIKE PROTEIN 7"/>
    <property type="match status" value="1"/>
</dbReference>
<sequence length="281" mass="31131">MALNQSYDLFFIFNLSLLFALLPFSFSQTVADAPSPAADTCNGIFLSYAYTSGTKLKPTDPKHQPYRFESVLTVLNNGDEKLKSWRVFVGFKNDEYLVSASNAVLADGTSLPANVGNGTVFAGYPMTDLKTAIETAGDLNQIQVQVKLLGTQFGVAAPSVPLPETIHLANDGFLCPKPSLQGKSEMQVCCTKDPKFKTNVTVEDEFLPRQSGDLTIMYDVTRTYDSNYWAQVTISNHNPLGRLDNWKLSFDWMRDEFIYTMKGAYPYVVDSSDCIFGPQGL</sequence>